<dbReference type="Proteomes" id="UP000789702">
    <property type="component" value="Unassembled WGS sequence"/>
</dbReference>
<sequence length="111" mass="12843">MANKSEESNWTKQIYPCNTFIYSTFLKYRNISTESIINITGHETEECKDFDIQLPVFEIFDRITSSINIPIIINVTSNETEECKIFTLEFNLPVEIEEFTFPSAVEIIGGF</sequence>
<accession>A0ACA9MBS7</accession>
<organism evidence="1 2">
    <name type="scientific">Dentiscutata heterogama</name>
    <dbReference type="NCBI Taxonomy" id="1316150"/>
    <lineage>
        <taxon>Eukaryota</taxon>
        <taxon>Fungi</taxon>
        <taxon>Fungi incertae sedis</taxon>
        <taxon>Mucoromycota</taxon>
        <taxon>Glomeromycotina</taxon>
        <taxon>Glomeromycetes</taxon>
        <taxon>Diversisporales</taxon>
        <taxon>Gigasporaceae</taxon>
        <taxon>Dentiscutata</taxon>
    </lineage>
</organism>
<keyword evidence="2" id="KW-1185">Reference proteome</keyword>
<evidence type="ECO:0000313" key="1">
    <source>
        <dbReference type="EMBL" id="CAG8582724.1"/>
    </source>
</evidence>
<name>A0ACA9MBS7_9GLOM</name>
<protein>
    <submittedName>
        <fullName evidence="1">1879_t:CDS:1</fullName>
    </submittedName>
</protein>
<comment type="caution">
    <text evidence="1">The sequence shown here is derived from an EMBL/GenBank/DDBJ whole genome shotgun (WGS) entry which is preliminary data.</text>
</comment>
<proteinExistence type="predicted"/>
<gene>
    <name evidence="1" type="ORF">DHETER_LOCUS6539</name>
</gene>
<evidence type="ECO:0000313" key="2">
    <source>
        <dbReference type="Proteomes" id="UP000789702"/>
    </source>
</evidence>
<reference evidence="1" key="1">
    <citation type="submission" date="2021-06" db="EMBL/GenBank/DDBJ databases">
        <authorList>
            <person name="Kallberg Y."/>
            <person name="Tangrot J."/>
            <person name="Rosling A."/>
        </authorList>
    </citation>
    <scope>NUCLEOTIDE SEQUENCE</scope>
    <source>
        <strain evidence="1">IL203A</strain>
    </source>
</reference>
<feature type="non-terminal residue" evidence="1">
    <location>
        <position position="111"/>
    </location>
</feature>
<dbReference type="EMBL" id="CAJVPU010008340">
    <property type="protein sequence ID" value="CAG8582724.1"/>
    <property type="molecule type" value="Genomic_DNA"/>
</dbReference>